<accession>A0A3D2XA01</accession>
<comment type="caution">
    <text evidence="4">The sequence shown here is derived from an EMBL/GenBank/DDBJ whole genome shotgun (WGS) entry which is preliminary data.</text>
</comment>
<evidence type="ECO:0000313" key="4">
    <source>
        <dbReference type="EMBL" id="HCL03355.1"/>
    </source>
</evidence>
<dbReference type="Pfam" id="PF13677">
    <property type="entry name" value="MotB_plug"/>
    <property type="match status" value="1"/>
</dbReference>
<organism evidence="4 5">
    <name type="scientific">Lachnoclostridium phytofermentans</name>
    <dbReference type="NCBI Taxonomy" id="66219"/>
    <lineage>
        <taxon>Bacteria</taxon>
        <taxon>Bacillati</taxon>
        <taxon>Bacillota</taxon>
        <taxon>Clostridia</taxon>
        <taxon>Lachnospirales</taxon>
        <taxon>Lachnospiraceae</taxon>
    </lineage>
</organism>
<dbReference type="InterPro" id="IPR025713">
    <property type="entry name" value="MotB-like_N_dom"/>
</dbReference>
<keyword evidence="2" id="KW-0472">Membrane</keyword>
<comment type="subcellular location">
    <subcellularLocation>
        <location evidence="1">Membrane</location>
    </subcellularLocation>
</comment>
<evidence type="ECO:0000259" key="3">
    <source>
        <dbReference type="Pfam" id="PF13677"/>
    </source>
</evidence>
<evidence type="ECO:0000313" key="5">
    <source>
        <dbReference type="Proteomes" id="UP000262969"/>
    </source>
</evidence>
<reference evidence="4 5" key="1">
    <citation type="journal article" date="2018" name="Nat. Biotechnol.">
        <title>A standardized bacterial taxonomy based on genome phylogeny substantially revises the tree of life.</title>
        <authorList>
            <person name="Parks D.H."/>
            <person name="Chuvochina M."/>
            <person name="Waite D.W."/>
            <person name="Rinke C."/>
            <person name="Skarshewski A."/>
            <person name="Chaumeil P.A."/>
            <person name="Hugenholtz P."/>
        </authorList>
    </citation>
    <scope>NUCLEOTIDE SEQUENCE [LARGE SCALE GENOMIC DNA]</scope>
    <source>
        <strain evidence="4">UBA11728</strain>
    </source>
</reference>
<feature type="non-terminal residue" evidence="4">
    <location>
        <position position="182"/>
    </location>
</feature>
<dbReference type="PANTHER" id="PTHR30329:SF21">
    <property type="entry name" value="LIPOPROTEIN YIAD-RELATED"/>
    <property type="match status" value="1"/>
</dbReference>
<evidence type="ECO:0000256" key="2">
    <source>
        <dbReference type="ARBA" id="ARBA00023136"/>
    </source>
</evidence>
<dbReference type="InterPro" id="IPR050330">
    <property type="entry name" value="Bact_OuterMem_StrucFunc"/>
</dbReference>
<sequence length="182" mass="20205">MVKRLARKKTEEAPKGAPEWMTTFSDLMNLLLCFFVLLFAMSNVDQEKFDQVAASLSSSFSIFSGGKSSIGDGQLINMGVAQLNDFNQYFSNMGQTTESIDGEEIEQLKQLLAEANKAETEKMYDNITEMSAQYNLDKYLDIETDKTGGQYVLINISGSLLYDSGKAKLKDEALPIFSKVGD</sequence>
<dbReference type="GO" id="GO:0016020">
    <property type="term" value="C:membrane"/>
    <property type="evidence" value="ECO:0007669"/>
    <property type="project" value="UniProtKB-SubCell"/>
</dbReference>
<dbReference type="Proteomes" id="UP000262969">
    <property type="component" value="Unassembled WGS sequence"/>
</dbReference>
<evidence type="ECO:0000256" key="1">
    <source>
        <dbReference type="ARBA" id="ARBA00004370"/>
    </source>
</evidence>
<gene>
    <name evidence="4" type="ORF">DHW61_13275</name>
</gene>
<name>A0A3D2XA01_9FIRM</name>
<proteinExistence type="predicted"/>
<dbReference type="AlphaFoldDB" id="A0A3D2XA01"/>
<feature type="domain" description="Motility protein B-like N-terminal" evidence="3">
    <location>
        <begin position="8"/>
        <end position="60"/>
    </location>
</feature>
<dbReference type="EMBL" id="DPVV01000444">
    <property type="protein sequence ID" value="HCL03355.1"/>
    <property type="molecule type" value="Genomic_DNA"/>
</dbReference>
<dbReference type="PANTHER" id="PTHR30329">
    <property type="entry name" value="STATOR ELEMENT OF FLAGELLAR MOTOR COMPLEX"/>
    <property type="match status" value="1"/>
</dbReference>
<protein>
    <submittedName>
        <fullName evidence="4">Chemotaxis protein</fullName>
    </submittedName>
</protein>